<dbReference type="PANTHER" id="PTHR30126:SF40">
    <property type="entry name" value="HTH-TYPE TRANSCRIPTIONAL REGULATOR GLTR"/>
    <property type="match status" value="1"/>
</dbReference>
<dbReference type="Proteomes" id="UP000198324">
    <property type="component" value="Unassembled WGS sequence"/>
</dbReference>
<dbReference type="InterPro" id="IPR000847">
    <property type="entry name" value="LysR_HTH_N"/>
</dbReference>
<dbReference type="CDD" id="cd05466">
    <property type="entry name" value="PBP2_LTTR_substrate"/>
    <property type="match status" value="1"/>
</dbReference>
<dbReference type="FunFam" id="1.10.10.10:FF:000001">
    <property type="entry name" value="LysR family transcriptional regulator"/>
    <property type="match status" value="1"/>
</dbReference>
<keyword evidence="4" id="KW-0804">Transcription</keyword>
<evidence type="ECO:0000256" key="1">
    <source>
        <dbReference type="ARBA" id="ARBA00009437"/>
    </source>
</evidence>
<evidence type="ECO:0000256" key="2">
    <source>
        <dbReference type="ARBA" id="ARBA00023015"/>
    </source>
</evidence>
<dbReference type="RefSeq" id="WP_179216873.1">
    <property type="nucleotide sequence ID" value="NZ_FZOC01000001.1"/>
</dbReference>
<organism evidence="6 7">
    <name type="scientific">Humidesulfovibrio mexicanus</name>
    <dbReference type="NCBI Taxonomy" id="147047"/>
    <lineage>
        <taxon>Bacteria</taxon>
        <taxon>Pseudomonadati</taxon>
        <taxon>Thermodesulfobacteriota</taxon>
        <taxon>Desulfovibrionia</taxon>
        <taxon>Desulfovibrionales</taxon>
        <taxon>Desulfovibrionaceae</taxon>
        <taxon>Humidesulfovibrio</taxon>
    </lineage>
</organism>
<keyword evidence="7" id="KW-1185">Reference proteome</keyword>
<keyword evidence="2" id="KW-0805">Transcription regulation</keyword>
<evidence type="ECO:0000256" key="4">
    <source>
        <dbReference type="ARBA" id="ARBA00023163"/>
    </source>
</evidence>
<dbReference type="Gene3D" id="1.10.10.10">
    <property type="entry name" value="Winged helix-like DNA-binding domain superfamily/Winged helix DNA-binding domain"/>
    <property type="match status" value="1"/>
</dbReference>
<gene>
    <name evidence="6" type="ORF">SAMN04488503_0910</name>
</gene>
<evidence type="ECO:0000313" key="7">
    <source>
        <dbReference type="Proteomes" id="UP000198324"/>
    </source>
</evidence>
<dbReference type="AlphaFoldDB" id="A0A238YFJ5"/>
<accession>A0A238YFJ5</accession>
<dbReference type="Pfam" id="PF03466">
    <property type="entry name" value="LysR_substrate"/>
    <property type="match status" value="1"/>
</dbReference>
<feature type="domain" description="HTH lysR-type" evidence="5">
    <location>
        <begin position="1"/>
        <end position="58"/>
    </location>
</feature>
<sequence>MELYQLRTFVAVAEAGHLTRAAERLFISQPAVSAHIKALEEELGVPLFSRGPRGMSLTSEGQALRPQAEAALQSVGELLARARSLRQTLTGELKLALNTDPELLRVRGLLSLLRAAHPDLAVHLAQSMSKLIVEEVRLRRLDGGFAYIGEALVGQQAEELTGLRLASTTLHVVCPPSWAARLADCTWEDAAEEPWVWYSDNCPCRPLLLRRLGPLAQRISKVAVTDAESTLKALVADGAGLGLLGRHEAEAWEREGEVGILRSLEGLPIDICFLYRKDRAEDPALCAVLAALGEVWGLDPASAPDLIPAEVR</sequence>
<dbReference type="InterPro" id="IPR036388">
    <property type="entry name" value="WH-like_DNA-bd_sf"/>
</dbReference>
<dbReference type="PRINTS" id="PR00039">
    <property type="entry name" value="HTHLYSR"/>
</dbReference>
<dbReference type="Pfam" id="PF00126">
    <property type="entry name" value="HTH_1"/>
    <property type="match status" value="1"/>
</dbReference>
<evidence type="ECO:0000256" key="3">
    <source>
        <dbReference type="ARBA" id="ARBA00023125"/>
    </source>
</evidence>
<dbReference type="Gene3D" id="3.40.190.290">
    <property type="match status" value="1"/>
</dbReference>
<evidence type="ECO:0000313" key="6">
    <source>
        <dbReference type="EMBL" id="SNR69374.1"/>
    </source>
</evidence>
<dbReference type="SUPFAM" id="SSF46785">
    <property type="entry name" value="Winged helix' DNA-binding domain"/>
    <property type="match status" value="1"/>
</dbReference>
<evidence type="ECO:0000259" key="5">
    <source>
        <dbReference type="PROSITE" id="PS50931"/>
    </source>
</evidence>
<dbReference type="PROSITE" id="PS50931">
    <property type="entry name" value="HTH_LYSR"/>
    <property type="match status" value="1"/>
</dbReference>
<reference evidence="6 7" key="1">
    <citation type="submission" date="2017-06" db="EMBL/GenBank/DDBJ databases">
        <authorList>
            <person name="Kim H.J."/>
            <person name="Triplett B.A."/>
        </authorList>
    </citation>
    <scope>NUCLEOTIDE SEQUENCE [LARGE SCALE GENOMIC DNA]</scope>
    <source>
        <strain evidence="6 7">DSM 13116</strain>
    </source>
</reference>
<dbReference type="InterPro" id="IPR036390">
    <property type="entry name" value="WH_DNA-bd_sf"/>
</dbReference>
<proteinExistence type="inferred from homology"/>
<dbReference type="GO" id="GO:0003700">
    <property type="term" value="F:DNA-binding transcription factor activity"/>
    <property type="evidence" value="ECO:0007669"/>
    <property type="project" value="InterPro"/>
</dbReference>
<comment type="similarity">
    <text evidence="1">Belongs to the LysR transcriptional regulatory family.</text>
</comment>
<keyword evidence="3 6" id="KW-0238">DNA-binding</keyword>
<dbReference type="InterPro" id="IPR005119">
    <property type="entry name" value="LysR_subst-bd"/>
</dbReference>
<dbReference type="EMBL" id="FZOC01000001">
    <property type="protein sequence ID" value="SNR69374.1"/>
    <property type="molecule type" value="Genomic_DNA"/>
</dbReference>
<name>A0A238YFJ5_9BACT</name>
<dbReference type="GO" id="GO:0000976">
    <property type="term" value="F:transcription cis-regulatory region binding"/>
    <property type="evidence" value="ECO:0007669"/>
    <property type="project" value="TreeGrafter"/>
</dbReference>
<dbReference type="PANTHER" id="PTHR30126">
    <property type="entry name" value="HTH-TYPE TRANSCRIPTIONAL REGULATOR"/>
    <property type="match status" value="1"/>
</dbReference>
<protein>
    <submittedName>
        <fullName evidence="6">DNA-binding transcriptional regulator, LysR family</fullName>
    </submittedName>
</protein>
<dbReference type="SUPFAM" id="SSF53850">
    <property type="entry name" value="Periplasmic binding protein-like II"/>
    <property type="match status" value="1"/>
</dbReference>